<dbReference type="InterPro" id="IPR009029">
    <property type="entry name" value="HMG_CoA_Rdtase_sub-bd_dom_sf"/>
</dbReference>
<dbReference type="EC" id="1.1.1.34" evidence="2"/>
<accession>A0A5N6JGU0</accession>
<keyword evidence="3" id="KW-0521">NADP</keyword>
<evidence type="ECO:0000256" key="7">
    <source>
        <dbReference type="ARBA" id="ARBA00023166"/>
    </source>
</evidence>
<dbReference type="GO" id="GO:0015936">
    <property type="term" value="P:coenzyme A metabolic process"/>
    <property type="evidence" value="ECO:0007669"/>
    <property type="project" value="InterPro"/>
</dbReference>
<dbReference type="PROSITE" id="PS00318">
    <property type="entry name" value="HMG_COA_REDUCTASE_2"/>
    <property type="match status" value="1"/>
</dbReference>
<evidence type="ECO:0000256" key="4">
    <source>
        <dbReference type="ARBA" id="ARBA00022955"/>
    </source>
</evidence>
<reference evidence="9 10" key="1">
    <citation type="submission" date="2019-04" db="EMBL/GenBank/DDBJ databases">
        <title>Fungal friends and foes A comparative genomics study of 23 Aspergillus species from section Flavi.</title>
        <authorList>
            <consortium name="DOE Joint Genome Institute"/>
            <person name="Kjaerbolling I."/>
            <person name="Vesth T.C."/>
            <person name="Frisvad J.C."/>
            <person name="Nybo J.L."/>
            <person name="Theobald S."/>
            <person name="Kildgaard S."/>
            <person name="Petersen T.I."/>
            <person name="Kuo A."/>
            <person name="Sato A."/>
            <person name="Lyhne E.K."/>
            <person name="Kogle M.E."/>
            <person name="Wiebenga A."/>
            <person name="Kun R.S."/>
            <person name="Lubbers R.J."/>
            <person name="Makela M.R."/>
            <person name="Barry K."/>
            <person name="Chovatia M."/>
            <person name="Clum A."/>
            <person name="Daum C."/>
            <person name="Haridas S."/>
            <person name="He G."/>
            <person name="LaButti K."/>
            <person name="Lipzen A."/>
            <person name="Mondo S."/>
            <person name="Pangilinan J."/>
            <person name="Riley R."/>
            <person name="Salamov A."/>
            <person name="Simmons B.A."/>
            <person name="Magnuson J.K."/>
            <person name="Henrissat B."/>
            <person name="Mortensen U.H."/>
            <person name="Larsen T.O."/>
            <person name="De vries R.P."/>
            <person name="Grigoriev I.V."/>
            <person name="Machida M."/>
            <person name="Baker S.E."/>
            <person name="Andersen M.R."/>
        </authorList>
    </citation>
    <scope>NUCLEOTIDE SEQUENCE [LARGE SCALE GENOMIC DNA]</scope>
    <source>
        <strain evidence="9 10">CBS 117635</strain>
    </source>
</reference>
<name>A0A5N6JGU0_9EURO</name>
<dbReference type="PANTHER" id="PTHR10572:SF24">
    <property type="entry name" value="3-HYDROXY-3-METHYLGLUTARYL-COENZYME A REDUCTASE"/>
    <property type="match status" value="1"/>
</dbReference>
<dbReference type="InterPro" id="IPR002202">
    <property type="entry name" value="HMG_CoA_Rdtase"/>
</dbReference>
<dbReference type="Pfam" id="PF00368">
    <property type="entry name" value="HMG-CoA_red"/>
    <property type="match status" value="1"/>
</dbReference>
<dbReference type="GO" id="GO:0008299">
    <property type="term" value="P:isoprenoid biosynthetic process"/>
    <property type="evidence" value="ECO:0007669"/>
    <property type="project" value="InterPro"/>
</dbReference>
<evidence type="ECO:0000313" key="10">
    <source>
        <dbReference type="Proteomes" id="UP000326289"/>
    </source>
</evidence>
<proteinExistence type="inferred from homology"/>
<gene>
    <name evidence="9" type="ORF">BDV30DRAFT_223735</name>
</gene>
<keyword evidence="5" id="KW-0560">Oxidoreductase</keyword>
<keyword evidence="4" id="KW-0443">Lipid metabolism</keyword>
<organism evidence="9 10">
    <name type="scientific">Aspergillus minisclerotigenes</name>
    <dbReference type="NCBI Taxonomy" id="656917"/>
    <lineage>
        <taxon>Eukaryota</taxon>
        <taxon>Fungi</taxon>
        <taxon>Dikarya</taxon>
        <taxon>Ascomycota</taxon>
        <taxon>Pezizomycotina</taxon>
        <taxon>Eurotiomycetes</taxon>
        <taxon>Eurotiomycetidae</taxon>
        <taxon>Eurotiales</taxon>
        <taxon>Aspergillaceae</taxon>
        <taxon>Aspergillus</taxon>
        <taxon>Aspergillus subgen. Circumdati</taxon>
    </lineage>
</organism>
<dbReference type="CDD" id="cd00643">
    <property type="entry name" value="HMG-CoA_reductase_classI"/>
    <property type="match status" value="1"/>
</dbReference>
<comment type="similarity">
    <text evidence="1">Belongs to the HMG-CoA reductase family.</text>
</comment>
<evidence type="ECO:0000256" key="2">
    <source>
        <dbReference type="ARBA" id="ARBA00012999"/>
    </source>
</evidence>
<keyword evidence="6" id="KW-0756">Sterol biosynthesis</keyword>
<sequence length="421" mass="45757">MPDMSCTFESPLYHTPAPLTSLGRVFAYMPPAYYFVRLRYFMNMTRIPQAITSKFQTSRASDGETSSVKIENCVGFTRIPLGIAGPLQVQGSDGTTGSFYGPLATCEATLIASCSRGCKALNMCQGVRFKILHDSMSRAPAFWFANTEDAVAFFDLVPSLQPKFKKDAESTSKHVRLRTVIPHIVGSSVHVRFEYLCGDAAGQNMVTIATQRVCDRFSASAEAHALRLQRITTDNQMSSDKKLAWGNIIRTRGVRVLVWGSVSNDVSKRVLGCSTELLYQSILNSKEGAAMNGQLGYSVNPSNVIAAMFIACGQDAASVAEAAWSQLTAEYDADTKLLRLISYFPSLPVGVVGGGTAYPTQRESLEILGCNVPGTKHRLAGLIASFSLALDISTLAAIATQTFSRSHEKLARGRWSLETKL</sequence>
<dbReference type="SUPFAM" id="SSF55035">
    <property type="entry name" value="NAD-binding domain of HMG-CoA reductase"/>
    <property type="match status" value="1"/>
</dbReference>
<keyword evidence="7" id="KW-1207">Sterol metabolism</keyword>
<dbReference type="GO" id="GO:0016126">
    <property type="term" value="P:sterol biosynthetic process"/>
    <property type="evidence" value="ECO:0007669"/>
    <property type="project" value="UniProtKB-KW"/>
</dbReference>
<keyword evidence="8" id="KW-0753">Steroid metabolism</keyword>
<evidence type="ECO:0000256" key="3">
    <source>
        <dbReference type="ARBA" id="ARBA00022857"/>
    </source>
</evidence>
<dbReference type="InterPro" id="IPR009023">
    <property type="entry name" value="HMG_CoA_Rdtase_NAD(P)-bd_sf"/>
</dbReference>
<evidence type="ECO:0000256" key="5">
    <source>
        <dbReference type="ARBA" id="ARBA00023002"/>
    </source>
</evidence>
<keyword evidence="10" id="KW-1185">Reference proteome</keyword>
<dbReference type="InterPro" id="IPR023074">
    <property type="entry name" value="HMG_CoA_Rdtase_cat_sf"/>
</dbReference>
<dbReference type="PROSITE" id="PS50065">
    <property type="entry name" value="HMG_COA_REDUCTASE_4"/>
    <property type="match status" value="1"/>
</dbReference>
<evidence type="ECO:0000313" key="9">
    <source>
        <dbReference type="EMBL" id="KAB8277147.1"/>
    </source>
</evidence>
<evidence type="ECO:0000256" key="1">
    <source>
        <dbReference type="ARBA" id="ARBA00007661"/>
    </source>
</evidence>
<keyword evidence="4" id="KW-0444">Lipid biosynthesis</keyword>
<dbReference type="Gene3D" id="3.90.770.10">
    <property type="entry name" value="3-hydroxy-3-methylglutaryl-coenzyme A Reductase, Chain A, domain 2"/>
    <property type="match status" value="1"/>
</dbReference>
<evidence type="ECO:0000256" key="6">
    <source>
        <dbReference type="ARBA" id="ARBA00023011"/>
    </source>
</evidence>
<dbReference type="Gene3D" id="3.30.70.420">
    <property type="entry name" value="Hydroxymethylglutaryl-CoA reductase, class I/II, NAD/NADP-binding domain"/>
    <property type="match status" value="1"/>
</dbReference>
<dbReference type="SUPFAM" id="SSF56542">
    <property type="entry name" value="Substrate-binding domain of HMG-CoA reductase"/>
    <property type="match status" value="1"/>
</dbReference>
<evidence type="ECO:0000256" key="8">
    <source>
        <dbReference type="ARBA" id="ARBA00023221"/>
    </source>
</evidence>
<dbReference type="InterPro" id="IPR004554">
    <property type="entry name" value="HMG_CoA_Rdtase_eu_arc"/>
</dbReference>
<keyword evidence="4" id="KW-0752">Steroid biosynthesis</keyword>
<dbReference type="InterPro" id="IPR023076">
    <property type="entry name" value="HMG_CoA_Rdtase_CS"/>
</dbReference>
<dbReference type="PRINTS" id="PR00071">
    <property type="entry name" value="HMGCOARDTASE"/>
</dbReference>
<protein>
    <recommendedName>
        <fullName evidence="2">hydroxymethylglutaryl-CoA reductase (NADPH)</fullName>
        <ecNumber evidence="2">1.1.1.34</ecNumber>
    </recommendedName>
</protein>
<dbReference type="AlphaFoldDB" id="A0A5N6JGU0"/>
<dbReference type="Proteomes" id="UP000326289">
    <property type="component" value="Unassembled WGS sequence"/>
</dbReference>
<dbReference type="PANTHER" id="PTHR10572">
    <property type="entry name" value="3-HYDROXY-3-METHYLGLUTARYL-COENZYME A REDUCTASE"/>
    <property type="match status" value="1"/>
</dbReference>
<dbReference type="GO" id="GO:0004420">
    <property type="term" value="F:hydroxymethylglutaryl-CoA reductase (NADPH) activity"/>
    <property type="evidence" value="ECO:0007669"/>
    <property type="project" value="UniProtKB-EC"/>
</dbReference>
<dbReference type="EMBL" id="ML732773">
    <property type="protein sequence ID" value="KAB8277147.1"/>
    <property type="molecule type" value="Genomic_DNA"/>
</dbReference>